<evidence type="ECO:0000256" key="3">
    <source>
        <dbReference type="ARBA" id="ARBA00022679"/>
    </source>
</evidence>
<dbReference type="FunFam" id="3.40.50.2000:FF:000108">
    <property type="entry name" value="UDP-glycosyltransferase 83A1"/>
    <property type="match status" value="1"/>
</dbReference>
<dbReference type="EMBL" id="BSYR01000045">
    <property type="protein sequence ID" value="GMJ05797.1"/>
    <property type="molecule type" value="Genomic_DNA"/>
</dbReference>
<sequence>MGRQPHVLVLPFPGQGHIAPILKLALRIAAHGVKLTFVNTEFIHAKMMASLPEKSEERRLINFVSVPDGLDTEDDRRDLIKLTESVHRTMPAQIRDLIMKIEESNSDERISCVVADTSVGWAHEMAKNFGIEAVAFWTSAGACLALSLHIPLLLEAGVFDNNGTFIIDEPISLSKDLPSWTSSDFESDPEVQKLVFEFCLFVSKYAKFYDRIICNSNYELESVALQLIPNILPIGPLTISSNHSSSFTGILLPQDETCLHWLEKQPPSSVIYVAFGSTATLSLQQAEELALGLELSGQPFLWVVQSDSVARFPEGFVERVANRAKFVEWAPQEKVLAHPSVACFMSHCGWNSTLEGLGVPFLCLPYFADQFYNKKYICDVWKVGLELEEDENGIKTRHEISSKIKLLLSSDVIKANALHMKEACRKSWDEDGDSFSNLKKFIEHVKSL</sequence>
<reference evidence="4" key="1">
    <citation type="submission" date="2023-05" db="EMBL/GenBank/DDBJ databases">
        <title>Genome and transcriptome analyses reveal genes involved in the formation of fine ridges on petal epidermal cells in Hibiscus trionum.</title>
        <authorList>
            <person name="Koshimizu S."/>
            <person name="Masuda S."/>
            <person name="Ishii T."/>
            <person name="Shirasu K."/>
            <person name="Hoshino A."/>
            <person name="Arita M."/>
        </authorList>
    </citation>
    <scope>NUCLEOTIDE SEQUENCE</scope>
    <source>
        <strain evidence="4">Hamamatsu line</strain>
    </source>
</reference>
<dbReference type="GO" id="GO:0080044">
    <property type="term" value="F:quercetin 7-O-glucosyltransferase activity"/>
    <property type="evidence" value="ECO:0007669"/>
    <property type="project" value="TreeGrafter"/>
</dbReference>
<accession>A0A9W7J0K7</accession>
<protein>
    <recommendedName>
        <fullName evidence="6">Glycosyltransferase</fullName>
    </recommendedName>
</protein>
<gene>
    <name evidence="4" type="ORF">HRI_004248900</name>
</gene>
<name>A0A9W7J0K7_HIBTR</name>
<organism evidence="4 5">
    <name type="scientific">Hibiscus trionum</name>
    <name type="common">Flower of an hour</name>
    <dbReference type="NCBI Taxonomy" id="183268"/>
    <lineage>
        <taxon>Eukaryota</taxon>
        <taxon>Viridiplantae</taxon>
        <taxon>Streptophyta</taxon>
        <taxon>Embryophyta</taxon>
        <taxon>Tracheophyta</taxon>
        <taxon>Spermatophyta</taxon>
        <taxon>Magnoliopsida</taxon>
        <taxon>eudicotyledons</taxon>
        <taxon>Gunneridae</taxon>
        <taxon>Pentapetalae</taxon>
        <taxon>rosids</taxon>
        <taxon>malvids</taxon>
        <taxon>Malvales</taxon>
        <taxon>Malvaceae</taxon>
        <taxon>Malvoideae</taxon>
        <taxon>Hibiscus</taxon>
    </lineage>
</organism>
<dbReference type="SUPFAM" id="SSF53756">
    <property type="entry name" value="UDP-Glycosyltransferase/glycogen phosphorylase"/>
    <property type="match status" value="1"/>
</dbReference>
<comment type="caution">
    <text evidence="4">The sequence shown here is derived from an EMBL/GenBank/DDBJ whole genome shotgun (WGS) entry which is preliminary data.</text>
</comment>
<dbReference type="GO" id="GO:0080043">
    <property type="term" value="F:quercetin 3-O-glucosyltransferase activity"/>
    <property type="evidence" value="ECO:0007669"/>
    <property type="project" value="TreeGrafter"/>
</dbReference>
<evidence type="ECO:0000256" key="1">
    <source>
        <dbReference type="ARBA" id="ARBA00009995"/>
    </source>
</evidence>
<comment type="similarity">
    <text evidence="1">Belongs to the UDP-glycosyltransferase family.</text>
</comment>
<dbReference type="InterPro" id="IPR002213">
    <property type="entry name" value="UDP_glucos_trans"/>
</dbReference>
<evidence type="ECO:0008006" key="6">
    <source>
        <dbReference type="Google" id="ProtNLM"/>
    </source>
</evidence>
<dbReference type="FunFam" id="3.40.50.2000:FF:000056">
    <property type="entry name" value="Glycosyltransferase"/>
    <property type="match status" value="1"/>
</dbReference>
<keyword evidence="2" id="KW-0328">Glycosyltransferase</keyword>
<keyword evidence="3" id="KW-0808">Transferase</keyword>
<dbReference type="CDD" id="cd03784">
    <property type="entry name" value="GT1_Gtf-like"/>
    <property type="match status" value="1"/>
</dbReference>
<evidence type="ECO:0000313" key="4">
    <source>
        <dbReference type="EMBL" id="GMJ05797.1"/>
    </source>
</evidence>
<keyword evidence="5" id="KW-1185">Reference proteome</keyword>
<dbReference type="PANTHER" id="PTHR11926">
    <property type="entry name" value="GLUCOSYL/GLUCURONOSYL TRANSFERASES"/>
    <property type="match status" value="1"/>
</dbReference>
<proteinExistence type="inferred from homology"/>
<evidence type="ECO:0000256" key="2">
    <source>
        <dbReference type="ARBA" id="ARBA00022676"/>
    </source>
</evidence>
<dbReference type="OrthoDB" id="5835829at2759"/>
<evidence type="ECO:0000313" key="5">
    <source>
        <dbReference type="Proteomes" id="UP001165190"/>
    </source>
</evidence>
<dbReference type="Gene3D" id="3.40.50.2000">
    <property type="entry name" value="Glycogen Phosphorylase B"/>
    <property type="match status" value="2"/>
</dbReference>
<dbReference type="Pfam" id="PF00201">
    <property type="entry name" value="UDPGT"/>
    <property type="match status" value="1"/>
</dbReference>
<dbReference type="PANTHER" id="PTHR11926:SF1412">
    <property type="entry name" value="UDP-GLYCOSYLTRANSFERASE 83A1-LIKE"/>
    <property type="match status" value="1"/>
</dbReference>
<dbReference type="Proteomes" id="UP001165190">
    <property type="component" value="Unassembled WGS sequence"/>
</dbReference>
<dbReference type="AlphaFoldDB" id="A0A9W7J0K7"/>